<evidence type="ECO:0000313" key="3">
    <source>
        <dbReference type="Proteomes" id="UP000037069"/>
    </source>
</evidence>
<keyword evidence="3" id="KW-1185">Reference proteome</keyword>
<dbReference type="PANTHER" id="PTHR21824:SF4">
    <property type="entry name" value="TRANSMEMBRANE PROTEIN 177"/>
    <property type="match status" value="1"/>
</dbReference>
<dbReference type="STRING" id="7375.A0A0L0CCQ7"/>
<proteinExistence type="predicted"/>
<dbReference type="OMA" id="VHEKMEL"/>
<feature type="transmembrane region" description="Helical" evidence="1">
    <location>
        <begin position="14"/>
        <end position="32"/>
    </location>
</feature>
<gene>
    <name evidence="2" type="ORF">FF38_08650</name>
</gene>
<evidence type="ECO:0008006" key="4">
    <source>
        <dbReference type="Google" id="ProtNLM"/>
    </source>
</evidence>
<name>A0A0L0CCQ7_LUCCU</name>
<dbReference type="PANTHER" id="PTHR21824">
    <property type="entry name" value="TRANSMEMBRANE PROTEIN 177"/>
    <property type="match status" value="1"/>
</dbReference>
<dbReference type="AlphaFoldDB" id="A0A0L0CCQ7"/>
<evidence type="ECO:0000313" key="2">
    <source>
        <dbReference type="EMBL" id="KNC30016.1"/>
    </source>
</evidence>
<evidence type="ECO:0000256" key="1">
    <source>
        <dbReference type="SAM" id="Phobius"/>
    </source>
</evidence>
<keyword evidence="1" id="KW-1133">Transmembrane helix</keyword>
<keyword evidence="1" id="KW-0812">Transmembrane</keyword>
<dbReference type="GO" id="GO:0016020">
    <property type="term" value="C:membrane"/>
    <property type="evidence" value="ECO:0007669"/>
    <property type="project" value="TreeGrafter"/>
</dbReference>
<organism evidence="2 3">
    <name type="scientific">Lucilia cuprina</name>
    <name type="common">Green bottle fly</name>
    <name type="synonym">Australian sheep blowfly</name>
    <dbReference type="NCBI Taxonomy" id="7375"/>
    <lineage>
        <taxon>Eukaryota</taxon>
        <taxon>Metazoa</taxon>
        <taxon>Ecdysozoa</taxon>
        <taxon>Arthropoda</taxon>
        <taxon>Hexapoda</taxon>
        <taxon>Insecta</taxon>
        <taxon>Pterygota</taxon>
        <taxon>Neoptera</taxon>
        <taxon>Endopterygota</taxon>
        <taxon>Diptera</taxon>
        <taxon>Brachycera</taxon>
        <taxon>Muscomorpha</taxon>
        <taxon>Oestroidea</taxon>
        <taxon>Calliphoridae</taxon>
        <taxon>Luciliinae</taxon>
        <taxon>Lucilia</taxon>
    </lineage>
</organism>
<dbReference type="InterPro" id="IPR026620">
    <property type="entry name" value="TMEM177"/>
</dbReference>
<accession>A0A0L0CCQ7</accession>
<dbReference type="EMBL" id="JRES01000588">
    <property type="protein sequence ID" value="KNC30016.1"/>
    <property type="molecule type" value="Genomic_DNA"/>
</dbReference>
<protein>
    <recommendedName>
        <fullName evidence="4">Transmembrane protein 177</fullName>
    </recommendedName>
</protein>
<comment type="caution">
    <text evidence="2">The sequence shown here is derived from an EMBL/GenBank/DDBJ whole genome shotgun (WGS) entry which is preliminary data.</text>
</comment>
<keyword evidence="1" id="KW-0472">Membrane</keyword>
<sequence>MGVNYFITPPGRKLVFFAAGTTTVGLFLINYVPHTFGLDRYKAFVQSYRNGQPMTLSPKVVERINEAANILKVDNKNMIKPFTVYGFDLFSAGSTKTKFGAIMGIPFNYTIGNVEDIKKSGVCYRGKEVNWNTESGKLLGDALVLTNDEQVFGICKTLLQLQTNHVLMNSLFPSVSFIMVYSVGHYLNQSLNLLRRPQFLRMSMYFILTLFGIGSWSFMKDYNQVCCDTVIDKKLS</sequence>
<feature type="transmembrane region" description="Helical" evidence="1">
    <location>
        <begin position="166"/>
        <end position="187"/>
    </location>
</feature>
<dbReference type="OrthoDB" id="110174at2759"/>
<dbReference type="Proteomes" id="UP000037069">
    <property type="component" value="Unassembled WGS sequence"/>
</dbReference>
<reference evidence="2 3" key="1">
    <citation type="journal article" date="2015" name="Nat. Commun.">
        <title>Lucilia cuprina genome unlocks parasitic fly biology to underpin future interventions.</title>
        <authorList>
            <person name="Anstead C.A."/>
            <person name="Korhonen P.K."/>
            <person name="Young N.D."/>
            <person name="Hall R.S."/>
            <person name="Jex A.R."/>
            <person name="Murali S.C."/>
            <person name="Hughes D.S."/>
            <person name="Lee S.F."/>
            <person name="Perry T."/>
            <person name="Stroehlein A.J."/>
            <person name="Ansell B.R."/>
            <person name="Breugelmans B."/>
            <person name="Hofmann A."/>
            <person name="Qu J."/>
            <person name="Dugan S."/>
            <person name="Lee S.L."/>
            <person name="Chao H."/>
            <person name="Dinh H."/>
            <person name="Han Y."/>
            <person name="Doddapaneni H.V."/>
            <person name="Worley K.C."/>
            <person name="Muzny D.M."/>
            <person name="Ioannidis P."/>
            <person name="Waterhouse R.M."/>
            <person name="Zdobnov E.M."/>
            <person name="James P.J."/>
            <person name="Bagnall N.H."/>
            <person name="Kotze A.C."/>
            <person name="Gibbs R.A."/>
            <person name="Richards S."/>
            <person name="Batterham P."/>
            <person name="Gasser R.B."/>
        </authorList>
    </citation>
    <scope>NUCLEOTIDE SEQUENCE [LARGE SCALE GENOMIC DNA]</scope>
    <source>
        <strain evidence="2 3">LS</strain>
        <tissue evidence="2">Full body</tissue>
    </source>
</reference>
<feature type="transmembrane region" description="Helical" evidence="1">
    <location>
        <begin position="199"/>
        <end position="219"/>
    </location>
</feature>
<feature type="non-terminal residue" evidence="2">
    <location>
        <position position="236"/>
    </location>
</feature>